<dbReference type="PANTHER" id="PTHR47718:SF13">
    <property type="entry name" value="OS09G0290500 PROTEIN"/>
    <property type="match status" value="1"/>
</dbReference>
<gene>
    <name evidence="2" type="primary">LOC130463346</name>
</gene>
<reference evidence="1" key="1">
    <citation type="journal article" date="2021" name="Nat. Commun.">
        <title>Genomic analyses provide insights into spinach domestication and the genetic basis of agronomic traits.</title>
        <authorList>
            <person name="Cai X."/>
            <person name="Sun X."/>
            <person name="Xu C."/>
            <person name="Sun H."/>
            <person name="Wang X."/>
            <person name="Ge C."/>
            <person name="Zhang Z."/>
            <person name="Wang Q."/>
            <person name="Fei Z."/>
            <person name="Jiao C."/>
            <person name="Wang Q."/>
        </authorList>
    </citation>
    <scope>NUCLEOTIDE SEQUENCE [LARGE SCALE GENOMIC DNA]</scope>
    <source>
        <strain evidence="1">cv. Varoflay</strain>
    </source>
</reference>
<name>A0ABM3QYM6_SPIOL</name>
<dbReference type="Proteomes" id="UP000813463">
    <property type="component" value="Chromosome 6"/>
</dbReference>
<accession>A0ABM3QYM6</accession>
<dbReference type="GeneID" id="130463346"/>
<protein>
    <submittedName>
        <fullName evidence="2">Protein FAR-RED ELONGATED HYPOCOTYL 3-like</fullName>
    </submittedName>
</protein>
<proteinExistence type="predicted"/>
<dbReference type="PANTHER" id="PTHR47718">
    <property type="entry name" value="OS01G0519700 PROTEIN"/>
    <property type="match status" value="1"/>
</dbReference>
<evidence type="ECO:0000313" key="2">
    <source>
        <dbReference type="RefSeq" id="XP_056688421.1"/>
    </source>
</evidence>
<keyword evidence="1" id="KW-1185">Reference proteome</keyword>
<organism evidence="1 2">
    <name type="scientific">Spinacia oleracea</name>
    <name type="common">Spinach</name>
    <dbReference type="NCBI Taxonomy" id="3562"/>
    <lineage>
        <taxon>Eukaryota</taxon>
        <taxon>Viridiplantae</taxon>
        <taxon>Streptophyta</taxon>
        <taxon>Embryophyta</taxon>
        <taxon>Tracheophyta</taxon>
        <taxon>Spermatophyta</taxon>
        <taxon>Magnoliopsida</taxon>
        <taxon>eudicotyledons</taxon>
        <taxon>Gunneridae</taxon>
        <taxon>Pentapetalae</taxon>
        <taxon>Caryophyllales</taxon>
        <taxon>Chenopodiaceae</taxon>
        <taxon>Chenopodioideae</taxon>
        <taxon>Anserineae</taxon>
        <taxon>Spinacia</taxon>
    </lineage>
</organism>
<evidence type="ECO:0000313" key="1">
    <source>
        <dbReference type="Proteomes" id="UP000813463"/>
    </source>
</evidence>
<dbReference type="RefSeq" id="XP_056688421.1">
    <property type="nucleotide sequence ID" value="XM_056832443.1"/>
</dbReference>
<sequence length="184" mass="21548">MLSRQKNGFEEVPLTAKDMHNILAKNRKLQTADGNPQAMDDYFNKMQHCNQDFYHIRRIDAGGYLKDILWIDARSREAYKDFGDAVQAPREQVVNLRPDSGGAPLSHMYNERHMWVPAYMRDIFWAGMKTTQRAESINRFFDVYLHKSTTSLEFATKYMTVMEDRCRTEVEADASQIRSTRRLV</sequence>
<reference evidence="2" key="2">
    <citation type="submission" date="2025-08" db="UniProtKB">
        <authorList>
            <consortium name="RefSeq"/>
        </authorList>
    </citation>
    <scope>IDENTIFICATION</scope>
    <source>
        <tissue evidence="2">Leaf</tissue>
    </source>
</reference>